<feature type="transmembrane region" description="Helical" evidence="1">
    <location>
        <begin position="34"/>
        <end position="51"/>
    </location>
</feature>
<evidence type="ECO:0000256" key="1">
    <source>
        <dbReference type="SAM" id="Phobius"/>
    </source>
</evidence>
<keyword evidence="1" id="KW-0812">Transmembrane</keyword>
<proteinExistence type="predicted"/>
<dbReference type="AlphaFoldDB" id="A0A0C9XUK5"/>
<reference evidence="2 3" key="1">
    <citation type="submission" date="2014-04" db="EMBL/GenBank/DDBJ databases">
        <authorList>
            <consortium name="DOE Joint Genome Institute"/>
            <person name="Kuo A."/>
            <person name="Kohler A."/>
            <person name="Nagy L.G."/>
            <person name="Floudas D."/>
            <person name="Copeland A."/>
            <person name="Barry K.W."/>
            <person name="Cichocki N."/>
            <person name="Veneault-Fourrey C."/>
            <person name="LaButti K."/>
            <person name="Lindquist E.A."/>
            <person name="Lipzen A."/>
            <person name="Lundell T."/>
            <person name="Morin E."/>
            <person name="Murat C."/>
            <person name="Sun H."/>
            <person name="Tunlid A."/>
            <person name="Henrissat B."/>
            <person name="Grigoriev I.V."/>
            <person name="Hibbett D.S."/>
            <person name="Martin F."/>
            <person name="Nordberg H.P."/>
            <person name="Cantor M.N."/>
            <person name="Hua S.X."/>
        </authorList>
    </citation>
    <scope>NUCLEOTIDE SEQUENCE [LARGE SCALE GENOMIC DNA]</scope>
    <source>
        <strain evidence="2 3">LaAM-08-1</strain>
    </source>
</reference>
<keyword evidence="3" id="KW-1185">Reference proteome</keyword>
<organism evidence="2 3">
    <name type="scientific">Laccaria amethystina LaAM-08-1</name>
    <dbReference type="NCBI Taxonomy" id="1095629"/>
    <lineage>
        <taxon>Eukaryota</taxon>
        <taxon>Fungi</taxon>
        <taxon>Dikarya</taxon>
        <taxon>Basidiomycota</taxon>
        <taxon>Agaricomycotina</taxon>
        <taxon>Agaricomycetes</taxon>
        <taxon>Agaricomycetidae</taxon>
        <taxon>Agaricales</taxon>
        <taxon>Agaricineae</taxon>
        <taxon>Hydnangiaceae</taxon>
        <taxon>Laccaria</taxon>
    </lineage>
</organism>
<feature type="non-terminal residue" evidence="2">
    <location>
        <position position="1"/>
    </location>
</feature>
<reference evidence="3" key="2">
    <citation type="submission" date="2015-01" db="EMBL/GenBank/DDBJ databases">
        <title>Evolutionary Origins and Diversification of the Mycorrhizal Mutualists.</title>
        <authorList>
            <consortium name="DOE Joint Genome Institute"/>
            <consortium name="Mycorrhizal Genomics Consortium"/>
            <person name="Kohler A."/>
            <person name="Kuo A."/>
            <person name="Nagy L.G."/>
            <person name="Floudas D."/>
            <person name="Copeland A."/>
            <person name="Barry K.W."/>
            <person name="Cichocki N."/>
            <person name="Veneault-Fourrey C."/>
            <person name="LaButti K."/>
            <person name="Lindquist E.A."/>
            <person name="Lipzen A."/>
            <person name="Lundell T."/>
            <person name="Morin E."/>
            <person name="Murat C."/>
            <person name="Riley R."/>
            <person name="Ohm R."/>
            <person name="Sun H."/>
            <person name="Tunlid A."/>
            <person name="Henrissat B."/>
            <person name="Grigoriev I.V."/>
            <person name="Hibbett D.S."/>
            <person name="Martin F."/>
        </authorList>
    </citation>
    <scope>NUCLEOTIDE SEQUENCE [LARGE SCALE GENOMIC DNA]</scope>
    <source>
        <strain evidence="3">LaAM-08-1</strain>
    </source>
</reference>
<dbReference type="HOGENOM" id="CLU_2580294_0_0_1"/>
<evidence type="ECO:0000313" key="2">
    <source>
        <dbReference type="EMBL" id="KIK01357.1"/>
    </source>
</evidence>
<evidence type="ECO:0000313" key="3">
    <source>
        <dbReference type="Proteomes" id="UP000054477"/>
    </source>
</evidence>
<keyword evidence="1" id="KW-0472">Membrane</keyword>
<gene>
    <name evidence="2" type="ORF">K443DRAFT_98826</name>
</gene>
<dbReference type="Proteomes" id="UP000054477">
    <property type="component" value="Unassembled WGS sequence"/>
</dbReference>
<protein>
    <submittedName>
        <fullName evidence="2">Uncharacterized protein</fullName>
    </submittedName>
</protein>
<accession>A0A0C9XUK5</accession>
<keyword evidence="1" id="KW-1133">Transmembrane helix</keyword>
<sequence>WLYPLNARLFTVFPSAASSPNTLSRRNQNTIRDLPFLVFVFTTLLVSPFLTQTGQFIVEQATMFEGANFAFCTCSKARFQI</sequence>
<name>A0A0C9XUK5_9AGAR</name>
<dbReference type="EMBL" id="KN838608">
    <property type="protein sequence ID" value="KIK01357.1"/>
    <property type="molecule type" value="Genomic_DNA"/>
</dbReference>